<dbReference type="PANTHER" id="PTHR23216">
    <property type="entry name" value="NUCLEOLAR AND COILED-BODY PHOSPHOPROTEIN 1"/>
    <property type="match status" value="1"/>
</dbReference>
<keyword evidence="5" id="KW-0602">Photosynthesis</keyword>
<accession>A0A2I0BDZ7</accession>
<dbReference type="AlphaFoldDB" id="A0A2I0BDZ7"/>
<feature type="compositionally biased region" description="Basic and acidic residues" evidence="10">
    <location>
        <begin position="289"/>
        <end position="323"/>
    </location>
</feature>
<name>A0A2I0BDZ7_9ASPA</name>
<dbReference type="GO" id="GO:0015979">
    <property type="term" value="P:photosynthesis"/>
    <property type="evidence" value="ECO:0007669"/>
    <property type="project" value="UniProtKB-KW"/>
</dbReference>
<feature type="domain" description="Srp40 C-terminal" evidence="11">
    <location>
        <begin position="408"/>
        <end position="480"/>
    </location>
</feature>
<keyword evidence="8" id="KW-0603">Photosystem I</keyword>
<dbReference type="InterPro" id="IPR007718">
    <property type="entry name" value="Srp40_C"/>
</dbReference>
<protein>
    <submittedName>
        <fullName evidence="12">Photosystem I reaction center subunit psaK, chloroplastic</fullName>
    </submittedName>
</protein>
<feature type="compositionally biased region" description="Basic and acidic residues" evidence="10">
    <location>
        <begin position="357"/>
        <end position="366"/>
    </location>
</feature>
<dbReference type="Pfam" id="PF05022">
    <property type="entry name" value="SRP40_C"/>
    <property type="match status" value="1"/>
</dbReference>
<dbReference type="InterPro" id="IPR039191">
    <property type="entry name" value="Nopp140-like"/>
</dbReference>
<dbReference type="OrthoDB" id="5599646at2759"/>
<evidence type="ECO:0000313" key="13">
    <source>
        <dbReference type="Proteomes" id="UP000236161"/>
    </source>
</evidence>
<keyword evidence="7" id="KW-0812">Transmembrane</keyword>
<dbReference type="PROSITE" id="PS01026">
    <property type="entry name" value="PHOTOSYSTEM_I_PSAGK"/>
    <property type="match status" value="1"/>
</dbReference>
<dbReference type="STRING" id="1088818.A0A2I0BDZ7"/>
<dbReference type="GO" id="GO:0005730">
    <property type="term" value="C:nucleolus"/>
    <property type="evidence" value="ECO:0007669"/>
    <property type="project" value="InterPro"/>
</dbReference>
<feature type="compositionally biased region" description="Basic and acidic residues" evidence="10">
    <location>
        <begin position="153"/>
        <end position="163"/>
    </location>
</feature>
<evidence type="ECO:0000256" key="3">
    <source>
        <dbReference type="ARBA" id="ARBA00006458"/>
    </source>
</evidence>
<dbReference type="InterPro" id="IPR000549">
    <property type="entry name" value="PSI_PsaG/PsaK"/>
</dbReference>
<evidence type="ECO:0000256" key="4">
    <source>
        <dbReference type="ARBA" id="ARBA00022528"/>
    </source>
</evidence>
<evidence type="ECO:0000259" key="11">
    <source>
        <dbReference type="Pfam" id="PF05022"/>
    </source>
</evidence>
<feature type="region of interest" description="Disordered" evidence="10">
    <location>
        <begin position="153"/>
        <end position="173"/>
    </location>
</feature>
<evidence type="ECO:0000256" key="1">
    <source>
        <dbReference type="ARBA" id="ARBA00004141"/>
    </source>
</evidence>
<evidence type="ECO:0000256" key="2">
    <source>
        <dbReference type="ARBA" id="ARBA00004229"/>
    </source>
</evidence>
<dbReference type="GO" id="GO:0009522">
    <property type="term" value="C:photosystem I"/>
    <property type="evidence" value="ECO:0007669"/>
    <property type="project" value="UniProtKB-KW"/>
</dbReference>
<organism evidence="12 13">
    <name type="scientific">Apostasia shenzhenica</name>
    <dbReference type="NCBI Taxonomy" id="1088818"/>
    <lineage>
        <taxon>Eukaryota</taxon>
        <taxon>Viridiplantae</taxon>
        <taxon>Streptophyta</taxon>
        <taxon>Embryophyta</taxon>
        <taxon>Tracheophyta</taxon>
        <taxon>Spermatophyta</taxon>
        <taxon>Magnoliopsida</taxon>
        <taxon>Liliopsida</taxon>
        <taxon>Asparagales</taxon>
        <taxon>Orchidaceae</taxon>
        <taxon>Apostasioideae</taxon>
        <taxon>Apostasia</taxon>
    </lineage>
</organism>
<keyword evidence="6" id="KW-0934">Plastid</keyword>
<evidence type="ECO:0000256" key="10">
    <source>
        <dbReference type="SAM" id="MobiDB-lite"/>
    </source>
</evidence>
<evidence type="ECO:0000256" key="6">
    <source>
        <dbReference type="ARBA" id="ARBA00022640"/>
    </source>
</evidence>
<gene>
    <name evidence="12" type="primary">PSAK</name>
    <name evidence="12" type="ORF">AXF42_Ash010434</name>
</gene>
<comment type="similarity">
    <text evidence="3">Belongs to the PsaG/PsaK family.</text>
</comment>
<evidence type="ECO:0000313" key="12">
    <source>
        <dbReference type="EMBL" id="PKA66025.1"/>
    </source>
</evidence>
<evidence type="ECO:0000256" key="5">
    <source>
        <dbReference type="ARBA" id="ARBA00022531"/>
    </source>
</evidence>
<dbReference type="EMBL" id="KZ451888">
    <property type="protein sequence ID" value="PKA66025.1"/>
    <property type="molecule type" value="Genomic_DNA"/>
</dbReference>
<proteinExistence type="inferred from homology"/>
<dbReference type="Proteomes" id="UP000236161">
    <property type="component" value="Unassembled WGS sequence"/>
</dbReference>
<evidence type="ECO:0000256" key="8">
    <source>
        <dbReference type="ARBA" id="ARBA00022836"/>
    </source>
</evidence>
<dbReference type="GO" id="GO:0009507">
    <property type="term" value="C:chloroplast"/>
    <property type="evidence" value="ECO:0007669"/>
    <property type="project" value="UniProtKB-SubCell"/>
</dbReference>
<keyword evidence="13" id="KW-1185">Reference proteome</keyword>
<keyword evidence="9" id="KW-0472">Membrane</keyword>
<feature type="compositionally biased region" description="Basic and acidic residues" evidence="10">
    <location>
        <begin position="194"/>
        <end position="227"/>
    </location>
</feature>
<feature type="region of interest" description="Disordered" evidence="10">
    <location>
        <begin position="194"/>
        <end position="402"/>
    </location>
</feature>
<evidence type="ECO:0000256" key="7">
    <source>
        <dbReference type="ARBA" id="ARBA00022692"/>
    </source>
</evidence>
<sequence length="486" mass="54473">MLFAGRFGLAPSANRKATAVLKLEARDSGLQTGDPAGFTLADSLACGTVGHIIGTSECYMSKTLMICMYPKRKREKNFFCFDSPGVEDTENCHLATDLGKAVNADDIKSKTMEKRKKHMAELVEIKDRKGSSNFVEVVKGKIKELNSLTDELSRKAEDVEKSKGVKKKKRKKEATDSVVRVELGINQVMIAKKSKDERHFSSNKRQELADVDDLTKDLQEYPGGKDKKKDKKKQQKSTSAKLVEESVGVENSANMDLQKPDFHKESVATSELNGSVVEKTTHKKRKRSSKENSVDEKKVAADELKQTKLEVSEDTKEIGDHLALRNWKQSPVKKKRKAAQSNRDSHDTSETLSSDYLVKDEQKTITEELGGPQLANGNIEKNGNEGSTGPKSMNKEKRSSELKTVNAFQRVKVDRVLFADERLRDNSYWALDDSGTGYGAKAQEVLGQVRGRNFRHEKTKKKRGTYWGGQIDLQSHSIKFNYSDEE</sequence>
<dbReference type="InterPro" id="IPR023618">
    <property type="entry name" value="PSI_PsaG/PsaK_dom"/>
</dbReference>
<keyword evidence="4" id="KW-0150">Chloroplast</keyword>
<dbReference type="Gene3D" id="1.10.286.40">
    <property type="entry name" value="Chlorophyll a-b binding protein like"/>
    <property type="match status" value="1"/>
</dbReference>
<comment type="subcellular location">
    <subcellularLocation>
        <location evidence="1">Membrane</location>
        <topology evidence="1">Multi-pass membrane protein</topology>
    </subcellularLocation>
    <subcellularLocation>
        <location evidence="2">Plastid</location>
        <location evidence="2">Chloroplast</location>
    </subcellularLocation>
</comment>
<dbReference type="Pfam" id="PF01241">
    <property type="entry name" value="PSI_PSAK"/>
    <property type="match status" value="1"/>
</dbReference>
<dbReference type="PANTHER" id="PTHR23216:SF1">
    <property type="entry name" value="NUCLEOLAR AND COILED-BODY PHOSPHOPROTEIN 1"/>
    <property type="match status" value="1"/>
</dbReference>
<feature type="compositionally biased region" description="Polar residues" evidence="10">
    <location>
        <begin position="375"/>
        <end position="391"/>
    </location>
</feature>
<reference evidence="12 13" key="1">
    <citation type="journal article" date="2017" name="Nature">
        <title>The Apostasia genome and the evolution of orchids.</title>
        <authorList>
            <person name="Zhang G.Q."/>
            <person name="Liu K.W."/>
            <person name="Li Z."/>
            <person name="Lohaus R."/>
            <person name="Hsiao Y.Y."/>
            <person name="Niu S.C."/>
            <person name="Wang J.Y."/>
            <person name="Lin Y.C."/>
            <person name="Xu Q."/>
            <person name="Chen L.J."/>
            <person name="Yoshida K."/>
            <person name="Fujiwara S."/>
            <person name="Wang Z.W."/>
            <person name="Zhang Y.Q."/>
            <person name="Mitsuda N."/>
            <person name="Wang M."/>
            <person name="Liu G.H."/>
            <person name="Pecoraro L."/>
            <person name="Huang H.X."/>
            <person name="Xiao X.J."/>
            <person name="Lin M."/>
            <person name="Wu X.Y."/>
            <person name="Wu W.L."/>
            <person name="Chen Y.Y."/>
            <person name="Chang S.B."/>
            <person name="Sakamoto S."/>
            <person name="Ohme-Takagi M."/>
            <person name="Yagi M."/>
            <person name="Zeng S.J."/>
            <person name="Shen C.Y."/>
            <person name="Yeh C.M."/>
            <person name="Luo Y.B."/>
            <person name="Tsai W.C."/>
            <person name="Van de Peer Y."/>
            <person name="Liu Z.J."/>
        </authorList>
    </citation>
    <scope>NUCLEOTIDE SEQUENCE [LARGE SCALE GENOMIC DNA]</scope>
    <source>
        <strain evidence="13">cv. Shenzhen</strain>
        <tissue evidence="12">Stem</tissue>
    </source>
</reference>
<evidence type="ECO:0000256" key="9">
    <source>
        <dbReference type="ARBA" id="ARBA00023136"/>
    </source>
</evidence>